<dbReference type="InterPro" id="IPR026896">
    <property type="entry name" value="CSTF_C"/>
</dbReference>
<reference evidence="10" key="1">
    <citation type="submission" date="2020-04" db="EMBL/GenBank/DDBJ databases">
        <authorList>
            <person name="Neveu A P."/>
        </authorList>
    </citation>
    <scope>NUCLEOTIDE SEQUENCE</scope>
    <source>
        <tissue evidence="10">Whole embryo</tissue>
    </source>
</reference>
<keyword evidence="5 7" id="KW-0694">RNA-binding</keyword>
<dbReference type="PANTHER" id="PTHR45735">
    <property type="entry name" value="CLEAVAGE STIMULATION FACTOR SUBUNIT 2"/>
    <property type="match status" value="1"/>
</dbReference>
<dbReference type="AlphaFoldDB" id="A0A6F9DA91"/>
<feature type="compositionally biased region" description="Basic and acidic residues" evidence="8">
    <location>
        <begin position="337"/>
        <end position="352"/>
    </location>
</feature>
<dbReference type="Pfam" id="PF14327">
    <property type="entry name" value="CSTF2_hinge"/>
    <property type="match status" value="1"/>
</dbReference>
<feature type="compositionally biased region" description="Basic and acidic residues" evidence="8">
    <location>
        <begin position="290"/>
        <end position="310"/>
    </location>
</feature>
<dbReference type="SMART" id="SM00360">
    <property type="entry name" value="RRM"/>
    <property type="match status" value="1"/>
</dbReference>
<evidence type="ECO:0000256" key="3">
    <source>
        <dbReference type="ARBA" id="ARBA00022664"/>
    </source>
</evidence>
<comment type="subcellular location">
    <subcellularLocation>
        <location evidence="1">Nucleus</location>
    </subcellularLocation>
</comment>
<evidence type="ECO:0000256" key="7">
    <source>
        <dbReference type="PROSITE-ProRule" id="PRU00176"/>
    </source>
</evidence>
<keyword evidence="3" id="KW-0507">mRNA processing</keyword>
<gene>
    <name evidence="10" type="primary">Cstf2</name>
</gene>
<evidence type="ECO:0000259" key="9">
    <source>
        <dbReference type="PROSITE" id="PS50102"/>
    </source>
</evidence>
<dbReference type="InterPro" id="IPR000504">
    <property type="entry name" value="RRM_dom"/>
</dbReference>
<proteinExistence type="evidence at transcript level"/>
<evidence type="ECO:0000313" key="10">
    <source>
        <dbReference type="EMBL" id="CAB3234122.1"/>
    </source>
</evidence>
<dbReference type="GO" id="GO:0031124">
    <property type="term" value="P:mRNA 3'-end processing"/>
    <property type="evidence" value="ECO:0007669"/>
    <property type="project" value="InterPro"/>
</dbReference>
<organism evidence="10">
    <name type="scientific">Phallusia mammillata</name>
    <dbReference type="NCBI Taxonomy" id="59560"/>
    <lineage>
        <taxon>Eukaryota</taxon>
        <taxon>Metazoa</taxon>
        <taxon>Chordata</taxon>
        <taxon>Tunicata</taxon>
        <taxon>Ascidiacea</taxon>
        <taxon>Phlebobranchia</taxon>
        <taxon>Ascidiidae</taxon>
        <taxon>Phallusia</taxon>
    </lineage>
</organism>
<dbReference type="FunFam" id="3.30.70.330:FF:000061">
    <property type="entry name" value="cleavage stimulation factor subunit 2 isoform X1"/>
    <property type="match status" value="1"/>
</dbReference>
<dbReference type="SUPFAM" id="SSF54928">
    <property type="entry name" value="RNA-binding domain, RBD"/>
    <property type="match status" value="1"/>
</dbReference>
<evidence type="ECO:0000256" key="1">
    <source>
        <dbReference type="ARBA" id="ARBA00004123"/>
    </source>
</evidence>
<dbReference type="EMBL" id="LR784207">
    <property type="protein sequence ID" value="CAB3234122.1"/>
    <property type="molecule type" value="mRNA"/>
</dbReference>
<feature type="compositionally biased region" description="Basic and acidic residues" evidence="8">
    <location>
        <begin position="319"/>
        <end position="328"/>
    </location>
</feature>
<evidence type="ECO:0000256" key="8">
    <source>
        <dbReference type="SAM" id="MobiDB-lite"/>
    </source>
</evidence>
<dbReference type="Gene3D" id="1.25.40.630">
    <property type="match status" value="1"/>
</dbReference>
<dbReference type="InterPro" id="IPR025742">
    <property type="entry name" value="CSTF2_hinge"/>
</dbReference>
<keyword evidence="6" id="KW-0539">Nucleus</keyword>
<dbReference type="InterPro" id="IPR012677">
    <property type="entry name" value="Nucleotide-bd_a/b_plait_sf"/>
</dbReference>
<keyword evidence="2" id="KW-0597">Phosphoprotein</keyword>
<dbReference type="Pfam" id="PF14304">
    <property type="entry name" value="CSTF_C"/>
    <property type="match status" value="1"/>
</dbReference>
<evidence type="ECO:0000256" key="2">
    <source>
        <dbReference type="ARBA" id="ARBA00022553"/>
    </source>
</evidence>
<feature type="region of interest" description="Disordered" evidence="8">
    <location>
        <begin position="203"/>
        <end position="412"/>
    </location>
</feature>
<dbReference type="GO" id="GO:0005847">
    <property type="term" value="C:mRNA cleavage and polyadenylation specificity factor complex"/>
    <property type="evidence" value="ECO:0007669"/>
    <property type="project" value="TreeGrafter"/>
</dbReference>
<dbReference type="InterPro" id="IPR035979">
    <property type="entry name" value="RBD_domain_sf"/>
</dbReference>
<accession>A0A6F9DA91</accession>
<sequence>MMSLRDRDPVDYERSVRSVFVGNIPYESTEEQLKDIFNEVGNVISFRLVFDRESGKPKGYGFAEYQDQETAMSAMRNLNGRELHGRPLRVDHATSEKNRNNFQEEVNHFRAMGPPVESEYGEPAPSQDAPEAISKAVASLPPEQMFELMKQMKQCIQNNPVEARNMLLQNPQLAYALLQAQVVMRIVDPEIAMKMLHRQNPVQPLIPASEGPRPEQDVRPNGSPLPGLGGPRDVERPPREPPIGRGHPMEVGPDRGPPRRMDDMRGIERVPVDHAMGEPVDRRMDRHRPMHMEPEGFGRGFPPRDERGFPDRGPPPPPDRGHSMERGGGRSSLERGVSPREHLIDRGGRPPMDRPGNSPMDRPGMEGGPLRHPPPPGGERSDPRRGRAPPAGEEPPPPSMDPSAEQDQEKAALIMQVLQLTPEQIRMLPDEQRRSILALKDQLQGGMP</sequence>
<evidence type="ECO:0000256" key="5">
    <source>
        <dbReference type="ARBA" id="ARBA00022884"/>
    </source>
</evidence>
<keyword evidence="4" id="KW-0677">Repeat</keyword>
<dbReference type="Gene3D" id="1.10.20.70">
    <property type="entry name" value="Transcription termination and cleavage factor, C-terminal domain"/>
    <property type="match status" value="1"/>
</dbReference>
<evidence type="ECO:0000256" key="4">
    <source>
        <dbReference type="ARBA" id="ARBA00022737"/>
    </source>
</evidence>
<dbReference type="PROSITE" id="PS50102">
    <property type="entry name" value="RRM"/>
    <property type="match status" value="1"/>
</dbReference>
<name>A0A6F9DA91_9ASCI</name>
<dbReference type="PANTHER" id="PTHR45735:SF2">
    <property type="entry name" value="CLEAVAGE STIMULATION FACTOR SUBUNIT 2"/>
    <property type="match status" value="1"/>
</dbReference>
<dbReference type="FunFam" id="1.10.20.70:FF:000001">
    <property type="entry name" value="Cleavage stimulation factor subunit 2"/>
    <property type="match status" value="1"/>
</dbReference>
<dbReference type="FunFam" id="1.25.40.630:FF:000001">
    <property type="entry name" value="Cleavage stimulation factor subunit 2"/>
    <property type="match status" value="1"/>
</dbReference>
<dbReference type="Pfam" id="PF00076">
    <property type="entry name" value="RRM_1"/>
    <property type="match status" value="1"/>
</dbReference>
<dbReference type="GO" id="GO:0003729">
    <property type="term" value="F:mRNA binding"/>
    <property type="evidence" value="ECO:0007669"/>
    <property type="project" value="TreeGrafter"/>
</dbReference>
<dbReference type="InterPro" id="IPR038192">
    <property type="entry name" value="CSTF_C_sf"/>
</dbReference>
<dbReference type="Gene3D" id="3.30.70.330">
    <property type="match status" value="1"/>
</dbReference>
<feature type="domain" description="RRM" evidence="9">
    <location>
        <begin position="17"/>
        <end position="95"/>
    </location>
</feature>
<evidence type="ECO:0000256" key="6">
    <source>
        <dbReference type="ARBA" id="ARBA00023242"/>
    </source>
</evidence>
<protein>
    <submittedName>
        <fullName evidence="10">Cleavage stimulation factor subunit 2</fullName>
    </submittedName>
</protein>
<feature type="compositionally biased region" description="Basic and acidic residues" evidence="8">
    <location>
        <begin position="252"/>
        <end position="284"/>
    </location>
</feature>